<dbReference type="Gene3D" id="1.10.10.1150">
    <property type="entry name" value="Coenzyme PQQ synthesis protein D (PqqD)"/>
    <property type="match status" value="1"/>
</dbReference>
<evidence type="ECO:0000313" key="4">
    <source>
        <dbReference type="EMBL" id="QID17541.1"/>
    </source>
</evidence>
<evidence type="ECO:0000256" key="2">
    <source>
        <dbReference type="ARBA" id="ARBA00011741"/>
    </source>
</evidence>
<sequence>MSDLTLPEAQDRFEINPMYLFRWEATQQAHVLLYPEGIVKLNETASEIIKRCDGARTVEAMVAELQTLFEGDKQAIAEGVYKFLEVFRAKGWIRRQA</sequence>
<dbReference type="EMBL" id="CP048836">
    <property type="protein sequence ID" value="QID17541.1"/>
    <property type="molecule type" value="Genomic_DNA"/>
</dbReference>
<accession>A0A6C1B1P2</accession>
<protein>
    <submittedName>
        <fullName evidence="4">Pyrroloquinoline quinone biosynthesis peptide chaperone PqqD</fullName>
    </submittedName>
</protein>
<dbReference type="GO" id="GO:0048038">
    <property type="term" value="F:quinone binding"/>
    <property type="evidence" value="ECO:0007669"/>
    <property type="project" value="InterPro"/>
</dbReference>
<name>A0A6C1B1P2_9RHOO</name>
<gene>
    <name evidence="4" type="primary">pqqD</name>
    <name evidence="4" type="ORF">G3580_07730</name>
</gene>
<dbReference type="GO" id="GO:0018189">
    <property type="term" value="P:pyrroloquinoline quinone biosynthetic process"/>
    <property type="evidence" value="ECO:0007669"/>
    <property type="project" value="UniProtKB-UniPathway"/>
</dbReference>
<reference evidence="4 5" key="1">
    <citation type="submission" date="2020-02" db="EMBL/GenBank/DDBJ databases">
        <title>Nitrogenibacter mangrovi gen. nov., sp. nov. isolated from mangrove sediment, a denitrifying betaproteobacterium.</title>
        <authorList>
            <person name="Liao H."/>
            <person name="Tian Y."/>
        </authorList>
    </citation>
    <scope>NUCLEOTIDE SEQUENCE [LARGE SCALE GENOMIC DNA]</scope>
    <source>
        <strain evidence="4 5">M9-3-2</strain>
    </source>
</reference>
<keyword evidence="3" id="KW-0884">PQQ biosynthesis</keyword>
<keyword evidence="5" id="KW-1185">Reference proteome</keyword>
<dbReference type="InterPro" id="IPR041881">
    <property type="entry name" value="PqqD_sf"/>
</dbReference>
<dbReference type="UniPathway" id="UPA00539"/>
<organism evidence="4 5">
    <name type="scientific">Nitrogeniibacter mangrovi</name>
    <dbReference type="NCBI Taxonomy" id="2016596"/>
    <lineage>
        <taxon>Bacteria</taxon>
        <taxon>Pseudomonadati</taxon>
        <taxon>Pseudomonadota</taxon>
        <taxon>Betaproteobacteria</taxon>
        <taxon>Rhodocyclales</taxon>
        <taxon>Zoogloeaceae</taxon>
        <taxon>Nitrogeniibacter</taxon>
    </lineage>
</organism>
<comment type="pathway">
    <text evidence="1">Cofactor biosynthesis; pyrroloquinoline quinone biosynthesis.</text>
</comment>
<evidence type="ECO:0000256" key="1">
    <source>
        <dbReference type="ARBA" id="ARBA00004886"/>
    </source>
</evidence>
<dbReference type="NCBIfam" id="TIGR03859">
    <property type="entry name" value="PQQ_PqqD"/>
    <property type="match status" value="1"/>
</dbReference>
<evidence type="ECO:0000313" key="5">
    <source>
        <dbReference type="Proteomes" id="UP000501991"/>
    </source>
</evidence>
<dbReference type="Pfam" id="PF05402">
    <property type="entry name" value="PqqD"/>
    <property type="match status" value="1"/>
</dbReference>
<dbReference type="Proteomes" id="UP000501991">
    <property type="component" value="Chromosome"/>
</dbReference>
<dbReference type="AlphaFoldDB" id="A0A6C1B1P2"/>
<dbReference type="RefSeq" id="WP_173764704.1">
    <property type="nucleotide sequence ID" value="NZ_CP048836.1"/>
</dbReference>
<dbReference type="InterPro" id="IPR022479">
    <property type="entry name" value="PqqD_bac"/>
</dbReference>
<dbReference type="KEGG" id="azq:G3580_07730"/>
<dbReference type="InterPro" id="IPR008792">
    <property type="entry name" value="PQQD"/>
</dbReference>
<evidence type="ECO:0000256" key="3">
    <source>
        <dbReference type="ARBA" id="ARBA00022905"/>
    </source>
</evidence>
<proteinExistence type="predicted"/>
<comment type="subunit">
    <text evidence="2">Monomer. Interacts with PqqE.</text>
</comment>